<organism evidence="1 2">
    <name type="scientific">Subtercola boreus</name>
    <dbReference type="NCBI Taxonomy" id="120213"/>
    <lineage>
        <taxon>Bacteria</taxon>
        <taxon>Bacillati</taxon>
        <taxon>Actinomycetota</taxon>
        <taxon>Actinomycetes</taxon>
        <taxon>Micrococcales</taxon>
        <taxon>Microbacteriaceae</taxon>
        <taxon>Subtercola</taxon>
    </lineage>
</organism>
<dbReference type="OrthoDB" id="5020792at2"/>
<evidence type="ECO:0000313" key="1">
    <source>
        <dbReference type="EMBL" id="RFA09816.1"/>
    </source>
</evidence>
<accession>A0A3E0VIP6</accession>
<gene>
    <name evidence="1" type="ORF">B7R54_11815</name>
</gene>
<evidence type="ECO:0000313" key="2">
    <source>
        <dbReference type="Proteomes" id="UP000256486"/>
    </source>
</evidence>
<dbReference type="AlphaFoldDB" id="A0A3E0VIP6"/>
<name>A0A3E0VIP6_9MICO</name>
<comment type="caution">
    <text evidence="1">The sequence shown here is derived from an EMBL/GenBank/DDBJ whole genome shotgun (WGS) entry which is preliminary data.</text>
</comment>
<dbReference type="EMBL" id="NBWZ01000001">
    <property type="protein sequence ID" value="RFA09816.1"/>
    <property type="molecule type" value="Genomic_DNA"/>
</dbReference>
<keyword evidence="2" id="KW-1185">Reference proteome</keyword>
<sequence length="80" mass="8738">MTSILQYGNTEIVIADADEHTAVRDLIQSIVAAGRTEWTAFLCTDLEGNPQTYELLITPGVPVTIVSDAPLEAELRREGH</sequence>
<protein>
    <submittedName>
        <fullName evidence="1">Uncharacterized protein</fullName>
    </submittedName>
</protein>
<dbReference type="Proteomes" id="UP000256486">
    <property type="component" value="Unassembled WGS sequence"/>
</dbReference>
<reference evidence="1 2" key="1">
    <citation type="submission" date="2017-04" db="EMBL/GenBank/DDBJ databases">
        <title>Comparative genome analysis of Subtercola boreus.</title>
        <authorList>
            <person name="Cho Y.-J."/>
            <person name="Cho A."/>
            <person name="Kim O.-S."/>
            <person name="Lee J.-I."/>
        </authorList>
    </citation>
    <scope>NUCLEOTIDE SEQUENCE [LARGE SCALE GENOMIC DNA]</scope>
    <source>
        <strain evidence="1 2">K300</strain>
    </source>
</reference>
<proteinExistence type="predicted"/>
<dbReference type="RefSeq" id="WP_116415215.1">
    <property type="nucleotide sequence ID" value="NZ_NBWZ01000001.1"/>
</dbReference>